<dbReference type="EMBL" id="AOIK01000002">
    <property type="protein sequence ID" value="ELY91966.1"/>
    <property type="molecule type" value="Genomic_DNA"/>
</dbReference>
<gene>
    <name evidence="1" type="ORF">C485_00445</name>
</gene>
<dbReference type="eggNOG" id="arCOG02966">
    <property type="taxonomic scope" value="Archaea"/>
</dbReference>
<comment type="caution">
    <text evidence="1">The sequence shown here is derived from an EMBL/GenBank/DDBJ whole genome shotgun (WGS) entry which is preliminary data.</text>
</comment>
<sequence>MVDAFEDGTAGDVEFEALRELLAAEDGRDRDVILYGIRSVGIVDEERTEAAVDVLLEHCFDQPR</sequence>
<dbReference type="PATRIC" id="fig|1227494.3.peg.84"/>
<protein>
    <submittedName>
        <fullName evidence="1">Uncharacterized protein</fullName>
    </submittedName>
</protein>
<proteinExistence type="predicted"/>
<accession>M0A0V9</accession>
<dbReference type="Proteomes" id="UP000011511">
    <property type="component" value="Unassembled WGS sequence"/>
</dbReference>
<reference evidence="1 2" key="1">
    <citation type="journal article" date="2014" name="PLoS Genet.">
        <title>Phylogenetically driven sequencing of extremely halophilic archaea reveals strategies for static and dynamic osmo-response.</title>
        <authorList>
            <person name="Becker E.A."/>
            <person name="Seitzer P.M."/>
            <person name="Tritt A."/>
            <person name="Larsen D."/>
            <person name="Krusor M."/>
            <person name="Yao A.I."/>
            <person name="Wu D."/>
            <person name="Madern D."/>
            <person name="Eisen J.A."/>
            <person name="Darling A.E."/>
            <person name="Facciotti M.T."/>
        </authorList>
    </citation>
    <scope>NUCLEOTIDE SEQUENCE [LARGE SCALE GENOMIC DNA]</scope>
    <source>
        <strain evidence="1 2">JCM 12890</strain>
    </source>
</reference>
<evidence type="ECO:0000313" key="2">
    <source>
        <dbReference type="Proteomes" id="UP000011511"/>
    </source>
</evidence>
<dbReference type="AlphaFoldDB" id="M0A0V9"/>
<keyword evidence="2" id="KW-1185">Reference proteome</keyword>
<name>M0A0V9_NATA2</name>
<organism evidence="1 2">
    <name type="scientific">Natrinema altunense (strain JCM 12890 / CGMCC 1.3731 / AJ2)</name>
    <dbReference type="NCBI Taxonomy" id="1227494"/>
    <lineage>
        <taxon>Archaea</taxon>
        <taxon>Methanobacteriati</taxon>
        <taxon>Methanobacteriota</taxon>
        <taxon>Stenosarchaea group</taxon>
        <taxon>Halobacteria</taxon>
        <taxon>Halobacteriales</taxon>
        <taxon>Natrialbaceae</taxon>
        <taxon>Natrinema</taxon>
    </lineage>
</organism>
<evidence type="ECO:0000313" key="1">
    <source>
        <dbReference type="EMBL" id="ELY91966.1"/>
    </source>
</evidence>